<sequence>MLRSKCYYATVPTSNIRCSSTSLSVISQIYAKIWKAFFTIFFLSPKAERSPVTTTFYTPLLCSLYISAYKPFCARSVS</sequence>
<comment type="caution">
    <text evidence="1">The sequence shown here is derived from an EMBL/GenBank/DDBJ whole genome shotgun (WGS) entry which is preliminary data.</text>
</comment>
<reference evidence="1 2" key="1">
    <citation type="submission" date="2017-12" db="EMBL/GenBank/DDBJ databases">
        <title>A pool of 800 enterococci isolated from chicken carcass rinse samples from New Zealand.</title>
        <authorList>
            <person name="Zhang J."/>
            <person name="Rogers L."/>
            <person name="Midwinter A."/>
            <person name="French N."/>
        </authorList>
    </citation>
    <scope>NUCLEOTIDE SEQUENCE [LARGE SCALE GENOMIC DNA]</scope>
    <source>
        <strain evidence="1 2">EN697</strain>
    </source>
</reference>
<evidence type="ECO:0000313" key="1">
    <source>
        <dbReference type="EMBL" id="RXU92542.1"/>
    </source>
</evidence>
<dbReference type="AlphaFoldDB" id="A0AB37W1C0"/>
<accession>A0AB37W1C0</accession>
<gene>
    <name evidence="1" type="ORF">CYQ77_00790</name>
</gene>
<dbReference type="EMBL" id="PJVH01000001">
    <property type="protein sequence ID" value="RXU92542.1"/>
    <property type="molecule type" value="Genomic_DNA"/>
</dbReference>
<protein>
    <submittedName>
        <fullName evidence="1">Uncharacterized protein</fullName>
    </submittedName>
</protein>
<organism evidence="1 2">
    <name type="scientific">Enterococcus faecium</name>
    <name type="common">Streptococcus faecium</name>
    <dbReference type="NCBI Taxonomy" id="1352"/>
    <lineage>
        <taxon>Bacteria</taxon>
        <taxon>Bacillati</taxon>
        <taxon>Bacillota</taxon>
        <taxon>Bacilli</taxon>
        <taxon>Lactobacillales</taxon>
        <taxon>Enterococcaceae</taxon>
        <taxon>Enterococcus</taxon>
    </lineage>
</organism>
<dbReference type="Proteomes" id="UP000289562">
    <property type="component" value="Unassembled WGS sequence"/>
</dbReference>
<name>A0AB37W1C0_ENTFC</name>
<evidence type="ECO:0000313" key="2">
    <source>
        <dbReference type="Proteomes" id="UP000289562"/>
    </source>
</evidence>
<proteinExistence type="predicted"/>